<gene>
    <name evidence="3" type="ORF">INF20_00485</name>
</gene>
<keyword evidence="3" id="KW-0547">Nucleotide-binding</keyword>
<dbReference type="PANTHER" id="PTHR43566">
    <property type="entry name" value="CONSERVED PROTEIN"/>
    <property type="match status" value="1"/>
</dbReference>
<evidence type="ECO:0000259" key="1">
    <source>
        <dbReference type="Pfam" id="PF13173"/>
    </source>
</evidence>
<evidence type="ECO:0000259" key="2">
    <source>
        <dbReference type="Pfam" id="PF13635"/>
    </source>
</evidence>
<proteinExistence type="predicted"/>
<keyword evidence="4" id="KW-1185">Reference proteome</keyword>
<dbReference type="RefSeq" id="WP_226384434.1">
    <property type="nucleotide sequence ID" value="NZ_JADCKA010000001.1"/>
</dbReference>
<dbReference type="SUPFAM" id="SSF52540">
    <property type="entry name" value="P-loop containing nucleoside triphosphate hydrolases"/>
    <property type="match status" value="1"/>
</dbReference>
<evidence type="ECO:0000313" key="3">
    <source>
        <dbReference type="EMBL" id="MBE5034766.1"/>
    </source>
</evidence>
<keyword evidence="3" id="KW-0067">ATP-binding</keyword>
<dbReference type="Pfam" id="PF13173">
    <property type="entry name" value="AAA_14"/>
    <property type="match status" value="1"/>
</dbReference>
<dbReference type="Pfam" id="PF13635">
    <property type="entry name" value="DUF4143"/>
    <property type="match status" value="1"/>
</dbReference>
<feature type="domain" description="AAA" evidence="1">
    <location>
        <begin position="22"/>
        <end position="135"/>
    </location>
</feature>
<dbReference type="PANTHER" id="PTHR43566:SF2">
    <property type="entry name" value="DUF4143 DOMAIN-CONTAINING PROTEIN"/>
    <property type="match status" value="1"/>
</dbReference>
<dbReference type="InterPro" id="IPR025420">
    <property type="entry name" value="DUF4143"/>
</dbReference>
<protein>
    <submittedName>
        <fullName evidence="3">ATP-binding protein</fullName>
    </submittedName>
</protein>
<dbReference type="GO" id="GO:0005524">
    <property type="term" value="F:ATP binding"/>
    <property type="evidence" value="ECO:0007669"/>
    <property type="project" value="UniProtKB-KW"/>
</dbReference>
<reference evidence="3 4" key="1">
    <citation type="submission" date="2020-10" db="EMBL/GenBank/DDBJ databases">
        <title>ChiBAC.</title>
        <authorList>
            <person name="Zenner C."/>
            <person name="Hitch T.C.A."/>
            <person name="Clavel T."/>
        </authorList>
    </citation>
    <scope>NUCLEOTIDE SEQUENCE [LARGE SCALE GENOMIC DNA]</scope>
    <source>
        <strain evidence="3 4">DSM 108706</strain>
    </source>
</reference>
<feature type="domain" description="DUF4143" evidence="2">
    <location>
        <begin position="200"/>
        <end position="365"/>
    </location>
</feature>
<dbReference type="InterPro" id="IPR041682">
    <property type="entry name" value="AAA_14"/>
</dbReference>
<sequence>MSEYKKRIADEILRKRLGAIGAVLIEGPKWCGKTTTAMQQANSILFMQDSSNAAMINQMADIGPKLLLEGDTPRLLDEWQVAPELWDAVRFEVDMRNAPGQFILTGSAVPMLKSTAHTGTGRIWRMTMRPMSLYESGDSTGEVSLEALFLGEFNDTVKNKLDFDDISYLICRGGWPMAMQQTKEDALMNAYAYYDGIVNSDLSRADGVLRNPQNVDLLLRSYARMIGSQSTLTNIRADMKIVDEQELDINTVRSYIETLKKIFVVEELSGWNPNIRSKNAIRTSPTRYFVDPSIAVAALNLGPGNLANDLNTMGFFFENMCIRDLRVYADGLNGSLYKYRDKYGLECDAVLTLRNGQYALIEIKLGGTKAVEEGAEALNKLEKLITEKGYNPPTFKMIITGNNPYGYRRKDGIYQIPIGCLKN</sequence>
<dbReference type="InterPro" id="IPR027417">
    <property type="entry name" value="P-loop_NTPase"/>
</dbReference>
<evidence type="ECO:0000313" key="4">
    <source>
        <dbReference type="Proteomes" id="UP001516588"/>
    </source>
</evidence>
<dbReference type="EMBL" id="JADCKA010000001">
    <property type="protein sequence ID" value="MBE5034766.1"/>
    <property type="molecule type" value="Genomic_DNA"/>
</dbReference>
<dbReference type="Proteomes" id="UP001516588">
    <property type="component" value="Unassembled WGS sequence"/>
</dbReference>
<organism evidence="3 4">
    <name type="scientific">Gallibacter intestinalis</name>
    <dbReference type="NCBI Taxonomy" id="2779356"/>
    <lineage>
        <taxon>Bacteria</taxon>
        <taxon>Bacillati</taxon>
        <taxon>Bacillota</taxon>
        <taxon>Clostridia</taxon>
        <taxon>Eubacteriales</taxon>
        <taxon>Eubacteriaceae</taxon>
        <taxon>Gallibacter</taxon>
    </lineage>
</organism>
<name>A0ABR9QV67_9FIRM</name>
<comment type="caution">
    <text evidence="3">The sequence shown here is derived from an EMBL/GenBank/DDBJ whole genome shotgun (WGS) entry which is preliminary data.</text>
</comment>
<accession>A0ABR9QV67</accession>